<evidence type="ECO:0000313" key="1">
    <source>
        <dbReference type="EMBL" id="KAI2383949.1"/>
    </source>
</evidence>
<gene>
    <name evidence="1" type="ORF">LOY88_004946</name>
</gene>
<reference evidence="1" key="1">
    <citation type="journal article" date="2022" name="bioRxiv">
        <title>Population genetic analysis of Ophidiomyces ophidiicola, the causative agent of snake fungal disease, indicates recent introductions to the USA.</title>
        <authorList>
            <person name="Ladner J.T."/>
            <person name="Palmer J.M."/>
            <person name="Ettinger C.L."/>
            <person name="Stajich J.E."/>
            <person name="Farrell T.M."/>
            <person name="Glorioso B.M."/>
            <person name="Lawson B."/>
            <person name="Price S.J."/>
            <person name="Stengle A.G."/>
            <person name="Grear D.A."/>
            <person name="Lorch J.M."/>
        </authorList>
    </citation>
    <scope>NUCLEOTIDE SEQUENCE</scope>
    <source>
        <strain evidence="1">NWHC 24266-5</strain>
    </source>
</reference>
<dbReference type="EMBL" id="JALBCA010000081">
    <property type="protein sequence ID" value="KAI2383949.1"/>
    <property type="molecule type" value="Genomic_DNA"/>
</dbReference>
<comment type="caution">
    <text evidence="1">The sequence shown here is derived from an EMBL/GenBank/DDBJ whole genome shotgun (WGS) entry which is preliminary data.</text>
</comment>
<name>A0ACB8US56_9EURO</name>
<accession>A0ACB8US56</accession>
<organism evidence="1">
    <name type="scientific">Ophidiomyces ophidiicola</name>
    <dbReference type="NCBI Taxonomy" id="1387563"/>
    <lineage>
        <taxon>Eukaryota</taxon>
        <taxon>Fungi</taxon>
        <taxon>Dikarya</taxon>
        <taxon>Ascomycota</taxon>
        <taxon>Pezizomycotina</taxon>
        <taxon>Eurotiomycetes</taxon>
        <taxon>Eurotiomycetidae</taxon>
        <taxon>Onygenales</taxon>
        <taxon>Onygenaceae</taxon>
        <taxon>Ophidiomyces</taxon>
    </lineage>
</organism>
<proteinExistence type="predicted"/>
<sequence>MSSHSSRRRIMKKSLEEAKQIVLKRMKIDCKVDACIDRYNSRALALKNKRPNKTIEAPEAQKELSAYWHQKQCLKEELIADLDNLVPEYGEVNFPESATALEKYALLKEKVKGMKSHVLKYAYSEPYLNLLRASRNPELVESDVGEEIDTNSETEQAEGKPKDQLDELRYIIKDSESKALFTCGGSVNIVTQRNDDLLRGSLPITFYWTSEGKDLYKTMLPEDNSRSDYTSFQMLVDTCTPATFGLGQQDVLDPSYRHAGKLDVDRFCSTFHPADFGILESIEQTLLPNISSTLQNQLEFRRVKAELYKLNVYSGPSGVFRAHVDTPRSSNQFGSLVVCLPSPIKEDSVEFAWDKKAVSDIQWAAFYSDCELEIERVTEGHRVTLTYNLFITEPVAAGIIQPSLIDPCSLPLYGHLDSLLSSPRFMNKGGVIGIYCSHSYPHTSDEAEYLLPRKLKGSDMAIYAALKSLGLWVTVRPILSGGEIVRAQDSSKYSIKYSSRYSDHDQASFQREAEKKKNYITSLPLTYHTLLQSQHHIEDIHQRWKHLYVTRLPSSIGEPMDVVGTDFHPNTYSNWHDEITLQDVLEDCWPNIRVPGITWVNEPAHEKPALYRLIYGNEASIQVYYSNAAILAIIPPWK</sequence>
<protein>
    <submittedName>
        <fullName evidence="1">Uncharacterized protein</fullName>
    </submittedName>
</protein>